<dbReference type="InterPro" id="IPR001878">
    <property type="entry name" value="Znf_CCHC"/>
</dbReference>
<dbReference type="Gene3D" id="4.10.60.10">
    <property type="entry name" value="Zinc finger, CCHC-type"/>
    <property type="match status" value="1"/>
</dbReference>
<dbReference type="PROSITE" id="PS50020">
    <property type="entry name" value="WW_DOMAIN_2"/>
    <property type="match status" value="1"/>
</dbReference>
<proteinExistence type="predicted"/>
<sequence>MAKRERSTSPPKQTARRRKRGGRRRRKRQRHGVTPPAVPASFACHICTKNHWTVACPRLRQFPQDFPLLDNKKGCWKCAQRGHPSSQCPVKKYRCADCGGLHDTRDCEFDHKSEEWHEFYDPITKHVFYAHSETQEVQWTPPPHRLDVVLWFCSNCKILLPNSVQECVKCHTPRPESKVSPPSSSSSDSSSCSNDEESDDDDDDDDESSSSSGDEEY</sequence>
<reference evidence="5 6" key="1">
    <citation type="submission" date="2017-03" db="EMBL/GenBank/DDBJ databases">
        <title>An alternative strategy for trypanosome survival in the mammalian bloodstream revealed through genome and transcriptome analysis of the ubiquitous bovine parasite Trypanosoma (Megatrypanum) theileri.</title>
        <authorList>
            <person name="Kelly S."/>
            <person name="Ivens A."/>
            <person name="Mott A."/>
            <person name="O'Neill E."/>
            <person name="Emms D."/>
            <person name="Macleod O."/>
            <person name="Voorheis P."/>
            <person name="Matthews J."/>
            <person name="Matthews K."/>
            <person name="Carrington M."/>
        </authorList>
    </citation>
    <scope>NUCLEOTIDE SEQUENCE [LARGE SCALE GENOMIC DNA]</scope>
    <source>
        <strain evidence="5">Edinburgh</strain>
    </source>
</reference>
<dbReference type="GO" id="GO:0003676">
    <property type="term" value="F:nucleic acid binding"/>
    <property type="evidence" value="ECO:0007669"/>
    <property type="project" value="InterPro"/>
</dbReference>
<feature type="compositionally biased region" description="Acidic residues" evidence="2">
    <location>
        <begin position="194"/>
        <end position="217"/>
    </location>
</feature>
<dbReference type="PROSITE" id="PS50158">
    <property type="entry name" value="ZF_CCHC"/>
    <property type="match status" value="1"/>
</dbReference>
<evidence type="ECO:0000313" key="6">
    <source>
        <dbReference type="Proteomes" id="UP000192257"/>
    </source>
</evidence>
<feature type="compositionally biased region" description="Basic residues" evidence="2">
    <location>
        <begin position="14"/>
        <end position="31"/>
    </location>
</feature>
<feature type="region of interest" description="Disordered" evidence="2">
    <location>
        <begin position="173"/>
        <end position="217"/>
    </location>
</feature>
<dbReference type="VEuPathDB" id="TriTrypDB:TM35_000015910"/>
<dbReference type="GO" id="GO:0008270">
    <property type="term" value="F:zinc ion binding"/>
    <property type="evidence" value="ECO:0007669"/>
    <property type="project" value="UniProtKB-KW"/>
</dbReference>
<dbReference type="AlphaFoldDB" id="A0A1X0P9V9"/>
<comment type="caution">
    <text evidence="5">The sequence shown here is derived from an EMBL/GenBank/DDBJ whole genome shotgun (WGS) entry which is preliminary data.</text>
</comment>
<dbReference type="OrthoDB" id="272092at2759"/>
<keyword evidence="1" id="KW-0862">Zinc</keyword>
<evidence type="ECO:0008006" key="7">
    <source>
        <dbReference type="Google" id="ProtNLM"/>
    </source>
</evidence>
<evidence type="ECO:0000259" key="3">
    <source>
        <dbReference type="PROSITE" id="PS50020"/>
    </source>
</evidence>
<dbReference type="RefSeq" id="XP_028887780.1">
    <property type="nucleotide sequence ID" value="XM_029021272.1"/>
</dbReference>
<name>A0A1X0P9V9_9TRYP</name>
<feature type="region of interest" description="Disordered" evidence="2">
    <location>
        <begin position="1"/>
        <end position="36"/>
    </location>
</feature>
<dbReference type="Proteomes" id="UP000192257">
    <property type="component" value="Unassembled WGS sequence"/>
</dbReference>
<accession>A0A1X0P9V9</accession>
<feature type="compositionally biased region" description="Low complexity" evidence="2">
    <location>
        <begin position="183"/>
        <end position="193"/>
    </location>
</feature>
<organism evidence="5 6">
    <name type="scientific">Trypanosoma theileri</name>
    <dbReference type="NCBI Taxonomy" id="67003"/>
    <lineage>
        <taxon>Eukaryota</taxon>
        <taxon>Discoba</taxon>
        <taxon>Euglenozoa</taxon>
        <taxon>Kinetoplastea</taxon>
        <taxon>Metakinetoplastina</taxon>
        <taxon>Trypanosomatida</taxon>
        <taxon>Trypanosomatidae</taxon>
        <taxon>Trypanosoma</taxon>
    </lineage>
</organism>
<keyword evidence="1" id="KW-0479">Metal-binding</keyword>
<keyword evidence="1" id="KW-0863">Zinc-finger</keyword>
<evidence type="ECO:0000256" key="2">
    <source>
        <dbReference type="SAM" id="MobiDB-lite"/>
    </source>
</evidence>
<dbReference type="EMBL" id="NBCO01000001">
    <property type="protein sequence ID" value="ORC93714.1"/>
    <property type="molecule type" value="Genomic_DNA"/>
</dbReference>
<gene>
    <name evidence="5" type="ORF">TM35_000015910</name>
</gene>
<protein>
    <recommendedName>
        <fullName evidence="7">CCHC-type domain-containing protein</fullName>
    </recommendedName>
</protein>
<keyword evidence="6" id="KW-1185">Reference proteome</keyword>
<dbReference type="InterPro" id="IPR001202">
    <property type="entry name" value="WW_dom"/>
</dbReference>
<evidence type="ECO:0000259" key="4">
    <source>
        <dbReference type="PROSITE" id="PS50158"/>
    </source>
</evidence>
<evidence type="ECO:0000256" key="1">
    <source>
        <dbReference type="PROSITE-ProRule" id="PRU00047"/>
    </source>
</evidence>
<feature type="domain" description="WW" evidence="3">
    <location>
        <begin position="116"/>
        <end position="144"/>
    </location>
</feature>
<evidence type="ECO:0000313" key="5">
    <source>
        <dbReference type="EMBL" id="ORC93714.1"/>
    </source>
</evidence>
<feature type="domain" description="CCHC-type" evidence="4">
    <location>
        <begin position="75"/>
        <end position="89"/>
    </location>
</feature>
<dbReference type="GeneID" id="39981052"/>